<organism evidence="6">
    <name type="scientific">Vanderwaltozyma polyspora (strain ATCC 22028 / DSM 70294 / BCRC 21397 / CBS 2163 / NBRC 10782 / NRRL Y-8283 / UCD 57-17)</name>
    <name type="common">Kluyveromyces polysporus</name>
    <dbReference type="NCBI Taxonomy" id="436907"/>
    <lineage>
        <taxon>Eukaryota</taxon>
        <taxon>Fungi</taxon>
        <taxon>Dikarya</taxon>
        <taxon>Ascomycota</taxon>
        <taxon>Saccharomycotina</taxon>
        <taxon>Saccharomycetes</taxon>
        <taxon>Saccharomycetales</taxon>
        <taxon>Saccharomycetaceae</taxon>
        <taxon>Vanderwaltozyma</taxon>
    </lineage>
</organism>
<dbReference type="InterPro" id="IPR011993">
    <property type="entry name" value="PH-like_dom_sf"/>
</dbReference>
<dbReference type="OrthoDB" id="2264563at2759"/>
<feature type="region of interest" description="Disordered" evidence="2">
    <location>
        <begin position="874"/>
        <end position="896"/>
    </location>
</feature>
<feature type="compositionally biased region" description="Low complexity" evidence="2">
    <location>
        <begin position="653"/>
        <end position="677"/>
    </location>
</feature>
<dbReference type="SUPFAM" id="SSF103657">
    <property type="entry name" value="BAR/IMD domain-like"/>
    <property type="match status" value="1"/>
</dbReference>
<dbReference type="InterPro" id="IPR046868">
    <property type="entry name" value="BAR_4"/>
</dbReference>
<dbReference type="SUPFAM" id="SSF50729">
    <property type="entry name" value="PH domain-like"/>
    <property type="match status" value="1"/>
</dbReference>
<feature type="region of interest" description="Disordered" evidence="2">
    <location>
        <begin position="528"/>
        <end position="562"/>
    </location>
</feature>
<evidence type="ECO:0000313" key="6">
    <source>
        <dbReference type="Proteomes" id="UP000000267"/>
    </source>
</evidence>
<dbReference type="PhylomeDB" id="A7TSB4"/>
<dbReference type="Pfam" id="PF20400">
    <property type="entry name" value="BAR_4"/>
    <property type="match status" value="1"/>
</dbReference>
<gene>
    <name evidence="5" type="ORF">Kpol_359p12</name>
</gene>
<evidence type="ECO:0000313" key="5">
    <source>
        <dbReference type="EMBL" id="EDO14851.1"/>
    </source>
</evidence>
<dbReference type="Gene3D" id="2.30.29.30">
    <property type="entry name" value="Pleckstrin-homology domain (PH domain)/Phosphotyrosine-binding domain (PTB)"/>
    <property type="match status" value="1"/>
</dbReference>
<dbReference type="InParanoid" id="A7TSB4"/>
<feature type="region of interest" description="Disordered" evidence="2">
    <location>
        <begin position="844"/>
        <end position="863"/>
    </location>
</feature>
<evidence type="ECO:0000256" key="2">
    <source>
        <dbReference type="SAM" id="MobiDB-lite"/>
    </source>
</evidence>
<dbReference type="Proteomes" id="UP000000267">
    <property type="component" value="Unassembled WGS sequence"/>
</dbReference>
<dbReference type="GeneID" id="5542881"/>
<evidence type="ECO:0000259" key="3">
    <source>
        <dbReference type="Pfam" id="PF20399"/>
    </source>
</evidence>
<dbReference type="eggNOG" id="ENOG502QU0Q">
    <property type="taxonomic scope" value="Eukaryota"/>
</dbReference>
<dbReference type="OMA" id="GICSNPP"/>
<dbReference type="HOGENOM" id="CLU_008754_0_0_1"/>
<keyword evidence="1" id="KW-0597">Phosphoprotein</keyword>
<feature type="region of interest" description="Disordered" evidence="2">
    <location>
        <begin position="624"/>
        <end position="687"/>
    </location>
</feature>
<feature type="compositionally biased region" description="Polar residues" evidence="2">
    <location>
        <begin position="875"/>
        <end position="896"/>
    </location>
</feature>
<keyword evidence="6" id="KW-1185">Reference proteome</keyword>
<feature type="compositionally biased region" description="Polar residues" evidence="2">
    <location>
        <begin position="624"/>
        <end position="640"/>
    </location>
</feature>
<feature type="compositionally biased region" description="Polar residues" evidence="2">
    <location>
        <begin position="844"/>
        <end position="860"/>
    </location>
</feature>
<dbReference type="PANTHER" id="PTHR31941">
    <property type="entry name" value="CYTOSKELETAL SIGNALING PROTEIN SLM1"/>
    <property type="match status" value="1"/>
</dbReference>
<sequence length="1075" mass="119971">MSDYFSLNHNNGSSTLAESLITPSVYDSINGYGPFDEESMQSSESQLLLDLYHNDPAAILDSNYSFNLHQGAPHLQGKDSILPRTNKKSPFYTSVPIPKPVKLSASLDIDDHDGYTENDIYDGENNFVKEYPTVVLADRFYKWKKILKALINYLKEMAYAQEEFARINTQMKDAVKFKFLTDLDEQTNTLVDPMTHTRPMRKQQPMTLAEKKKQSNLSSSNLNDSSSFNPASSQFTLNKDLNNPLAASGFMNFGSGSIQDIQIILKKYHLSLANQQYKVSKEIANNLIPQLESLRKDLSMKVKDIKSLHDNFKTNINDHIKITSQLLNKYITACRVMSNPKFSAKGIKPKHDPFLLKLQLDLQLKRQIEEENYLRTAFINLQSAGMKLEKIIYAKVQHTLQSYSSLLGSEAQLVLRILCQELYKGICSNPPAIEWDKFVTCHGKCLINWKSNDPVPPERSFSDIEYPRANSPMGKCIKSGYLKFRKGNSSSTEGYFILTANYLHEFKSNNLYKSGFYPESVPSLNEIQKGQNAKGNASKGQSCKSQPVKGQPGYHNPKYTQPKRKKTLLPVFSIPLDECKIIKCSDYKLVLEAPGVYSREATPIAPQVIQKHYSGSQLAKQTAENLHSMSSTTLTKTGQEAQKIVTKSHHGLSKLWKGSSSSESRKASNSSSTSLQSQRNPVKKVPNANEVLTPVKWTFYIDQTTATPQDVKYFKKWINDIKYLTSFTDIHQRANFIEENMLKNSRQTSNSVVPSNELASGFISNFTASSLSIPEPPSAFTLINANASRITSPILDDKGNLIAPMRSYSAGSIPVLNSGNTSASNSQIKIEPLTQAKNINNVTSPNMSMLSHKTQNSDESSGGYFALPVRREVRSNPTTPHQESQGSRSPGSTLSQKIGDISISLEDIERMKLPQMKLNNQDFMLTAPKFQRSVSASSIPTTTVLDAKNTAIDNLTGIEMANSNGISINSNPGIKINNDLISNNENHGLMYHSANNSSNSLNLTPVNSRVQSVKKHKKTRSFSSLSSLKFSKRTGATSGMFYNEHMMNNGIDEHDDCESLEEAPKVIKLSQSLYT</sequence>
<feature type="domain" description="SLM1/RGC1-like BAR-like" evidence="4">
    <location>
        <begin position="255"/>
        <end position="442"/>
    </location>
</feature>
<dbReference type="InterPro" id="IPR046869">
    <property type="entry name" value="SLM1/RGC1-like_PH"/>
</dbReference>
<dbReference type="FunCoup" id="A7TSB4">
    <property type="interactions" value="428"/>
</dbReference>
<dbReference type="AlphaFoldDB" id="A7TSB4"/>
<dbReference type="EMBL" id="DS480504">
    <property type="protein sequence ID" value="EDO14851.1"/>
    <property type="molecule type" value="Genomic_DNA"/>
</dbReference>
<dbReference type="RefSeq" id="XP_001642709.1">
    <property type="nucleotide sequence ID" value="XM_001642659.1"/>
</dbReference>
<evidence type="ECO:0000256" key="1">
    <source>
        <dbReference type="ARBA" id="ARBA00022553"/>
    </source>
</evidence>
<reference evidence="5 6" key="1">
    <citation type="journal article" date="2007" name="Proc. Natl. Acad. Sci. U.S.A.">
        <title>Independent sorting-out of thousands of duplicated gene pairs in two yeast species descended from a whole-genome duplication.</title>
        <authorList>
            <person name="Scannell D.R."/>
            <person name="Frank A.C."/>
            <person name="Conant G.C."/>
            <person name="Byrne K.P."/>
            <person name="Woolfit M."/>
            <person name="Wolfe K.H."/>
        </authorList>
    </citation>
    <scope>NUCLEOTIDE SEQUENCE [LARGE SCALE GENOMIC DNA]</scope>
    <source>
        <strain evidence="6">ATCC 22028 / DSM 70294 / BCRC 21397 / CBS 2163 / NBRC 10782 / NRRL Y-8283 / UCD 57-17</strain>
    </source>
</reference>
<name>A7TSB4_VANPO</name>
<proteinExistence type="predicted"/>
<feature type="compositionally biased region" description="Polar residues" evidence="2">
    <location>
        <begin position="528"/>
        <end position="545"/>
    </location>
</feature>
<evidence type="ECO:0000259" key="4">
    <source>
        <dbReference type="Pfam" id="PF20400"/>
    </source>
</evidence>
<protein>
    <recommendedName>
        <fullName evidence="7">PH domain-containing protein</fullName>
    </recommendedName>
</protein>
<feature type="compositionally biased region" description="Low complexity" evidence="2">
    <location>
        <begin position="215"/>
        <end position="227"/>
    </location>
</feature>
<dbReference type="InterPro" id="IPR027267">
    <property type="entry name" value="AH/BAR_dom_sf"/>
</dbReference>
<accession>A7TSB4</accession>
<feature type="region of interest" description="Disordered" evidence="2">
    <location>
        <begin position="194"/>
        <end position="228"/>
    </location>
</feature>
<feature type="domain" description="SLM1/RGC1-like PH" evidence="3">
    <location>
        <begin position="466"/>
        <end position="538"/>
    </location>
</feature>
<dbReference type="Pfam" id="PF20399">
    <property type="entry name" value="PH_20"/>
    <property type="match status" value="1"/>
</dbReference>
<dbReference type="KEGG" id="vpo:Kpol_359p12"/>
<evidence type="ECO:0008006" key="7">
    <source>
        <dbReference type="Google" id="ProtNLM"/>
    </source>
</evidence>
<dbReference type="PANTHER" id="PTHR31941:SF15">
    <property type="entry name" value="ACTIVATOR OF SKN7 PROTEIN 10-RELATED"/>
    <property type="match status" value="1"/>
</dbReference>
<dbReference type="STRING" id="436907.A7TSB4"/>